<evidence type="ECO:0000313" key="3">
    <source>
        <dbReference type="Proteomes" id="UP000469763"/>
    </source>
</evidence>
<evidence type="ECO:0008006" key="4">
    <source>
        <dbReference type="Google" id="ProtNLM"/>
    </source>
</evidence>
<comment type="caution">
    <text evidence="2">The sequence shown here is derived from an EMBL/GenBank/DDBJ whole genome shotgun (WGS) entry which is preliminary data.</text>
</comment>
<reference evidence="2 3" key="1">
    <citation type="submission" date="2019-10" db="EMBL/GenBank/DDBJ databases">
        <title>Bifidobacterium from non-human primates.</title>
        <authorList>
            <person name="Modesto M."/>
        </authorList>
    </citation>
    <scope>NUCLEOTIDE SEQUENCE [LARGE SCALE GENOMIC DNA]</scope>
    <source>
        <strain evidence="2 3">TREC</strain>
    </source>
</reference>
<keyword evidence="3" id="KW-1185">Reference proteome</keyword>
<feature type="transmembrane region" description="Helical" evidence="1">
    <location>
        <begin position="38"/>
        <end position="55"/>
    </location>
</feature>
<accession>A0A7K3TFD8</accession>
<keyword evidence="1" id="KW-0812">Transmembrane</keyword>
<feature type="transmembrane region" description="Helical" evidence="1">
    <location>
        <begin position="61"/>
        <end position="90"/>
    </location>
</feature>
<gene>
    <name evidence="2" type="ORF">GFD22_00050</name>
</gene>
<dbReference type="OrthoDB" id="4416534at2"/>
<dbReference type="EMBL" id="WHZY01000001">
    <property type="protein sequence ID" value="NEG77404.1"/>
    <property type="molecule type" value="Genomic_DNA"/>
</dbReference>
<keyword evidence="1" id="KW-0472">Membrane</keyword>
<dbReference type="Proteomes" id="UP000469763">
    <property type="component" value="Unassembled WGS sequence"/>
</dbReference>
<feature type="transmembrane region" description="Helical" evidence="1">
    <location>
        <begin position="6"/>
        <end position="26"/>
    </location>
</feature>
<dbReference type="AlphaFoldDB" id="A0A7K3TFD8"/>
<keyword evidence="1" id="KW-1133">Transmembrane helix</keyword>
<dbReference type="RefSeq" id="WP_152349341.1">
    <property type="nucleotide sequence ID" value="NZ_WBSN01000001.1"/>
</dbReference>
<sequence>MFTHLPNPLWPLVPSVVLLVCFTASIRRDPRRLRNGPYLFAGIWLGALAGMFWHLSMDVAWNALVLLTTATAVAPPLIFAFRALLYAALVPFHPPEYPFMPIAGMLAGLCSSAVCVAWSAAMVTMVFAPRVFYAVVGSPALMTALAVAGVPALGLSVPFVGMRLYARIYAGRSVDPGGYSVMLVQGRTVDGDRLDEWLPGVRPAKGDPLLTARLDRAAELWIRGGGAALLAVGGVRDDDGSDDTIHMRDLLTARGVPKSAIAWLGHGTLAGNLEAFEKSGALGQSDARTAPGVLLIVDGCDMLRASAVAMGMDLPSAAVAAPVPFGRRSIRMIREYSAVVREHWVAFGAPMLVAVMAMAAVVG</sequence>
<organism evidence="2 3">
    <name type="scientific">Bifidobacterium avesanii</name>
    <dbReference type="NCBI Taxonomy" id="1798157"/>
    <lineage>
        <taxon>Bacteria</taxon>
        <taxon>Bacillati</taxon>
        <taxon>Actinomycetota</taxon>
        <taxon>Actinomycetes</taxon>
        <taxon>Bifidobacteriales</taxon>
        <taxon>Bifidobacteriaceae</taxon>
        <taxon>Bifidobacterium</taxon>
    </lineage>
</organism>
<proteinExistence type="predicted"/>
<protein>
    <recommendedName>
        <fullName evidence="4">YdcF family protein</fullName>
    </recommendedName>
</protein>
<feature type="transmembrane region" description="Helical" evidence="1">
    <location>
        <begin position="102"/>
        <end position="128"/>
    </location>
</feature>
<feature type="transmembrane region" description="Helical" evidence="1">
    <location>
        <begin position="344"/>
        <end position="362"/>
    </location>
</feature>
<evidence type="ECO:0000313" key="2">
    <source>
        <dbReference type="EMBL" id="NEG77404.1"/>
    </source>
</evidence>
<feature type="transmembrane region" description="Helical" evidence="1">
    <location>
        <begin position="140"/>
        <end position="162"/>
    </location>
</feature>
<name>A0A7K3TFD8_9BIFI</name>
<evidence type="ECO:0000256" key="1">
    <source>
        <dbReference type="SAM" id="Phobius"/>
    </source>
</evidence>